<dbReference type="GO" id="GO:0016757">
    <property type="term" value="F:glycosyltransferase activity"/>
    <property type="evidence" value="ECO:0007669"/>
    <property type="project" value="UniProtKB-KW"/>
</dbReference>
<proteinExistence type="inferred from homology"/>
<sequence>MSVTFTVLIPITRPPVFLPLAVDSLQRQTRQDWELFIICDGPPRETVEWVKSAAADDPRITVFDCPKGERNGEEHRHAALQQAKGSYAAHLADDNLWFPDHLKRIEEVLSNADLGGTLFVAVRPNGRLAVRDFLALTQSAYRLDSYRSLPVGWSPAPRTGPSDQYMFDKFRAQPDMREARLSRMTAVHLGADLRREMPLNDRLVEMQRWSRRVQNPLWRMSLRVASRTLFEVLSMRARWISVKVRVYRLLQRLHVPSRWLARGNK</sequence>
<keyword evidence="2" id="KW-0328">Glycosyltransferase</keyword>
<dbReference type="Gene3D" id="3.90.550.10">
    <property type="entry name" value="Spore Coat Polysaccharide Biosynthesis Protein SpsA, Chain A"/>
    <property type="match status" value="1"/>
</dbReference>
<dbReference type="EMBL" id="CAFAAJ010000017">
    <property type="protein sequence ID" value="CAB4792625.1"/>
    <property type="molecule type" value="Genomic_DNA"/>
</dbReference>
<keyword evidence="3" id="KW-0808">Transferase</keyword>
<dbReference type="EMBL" id="CAFBON010000111">
    <property type="protein sequence ID" value="CAB4991251.1"/>
    <property type="molecule type" value="Genomic_DNA"/>
</dbReference>
<dbReference type="InterPro" id="IPR029044">
    <property type="entry name" value="Nucleotide-diphossugar_trans"/>
</dbReference>
<dbReference type="PANTHER" id="PTHR43685:SF5">
    <property type="entry name" value="GLYCOSYLTRANSFERASE EPSE-RELATED"/>
    <property type="match status" value="1"/>
</dbReference>
<evidence type="ECO:0000256" key="1">
    <source>
        <dbReference type="ARBA" id="ARBA00006739"/>
    </source>
</evidence>
<evidence type="ECO:0000259" key="4">
    <source>
        <dbReference type="Pfam" id="PF00535"/>
    </source>
</evidence>
<evidence type="ECO:0000256" key="2">
    <source>
        <dbReference type="ARBA" id="ARBA00022676"/>
    </source>
</evidence>
<dbReference type="InterPro" id="IPR050834">
    <property type="entry name" value="Glycosyltransf_2"/>
</dbReference>
<dbReference type="SUPFAM" id="SSF53448">
    <property type="entry name" value="Nucleotide-diphospho-sugar transferases"/>
    <property type="match status" value="1"/>
</dbReference>
<feature type="domain" description="Glycosyltransferase 2-like" evidence="4">
    <location>
        <begin position="7"/>
        <end position="120"/>
    </location>
</feature>
<protein>
    <submittedName>
        <fullName evidence="6">Unannotated protein</fullName>
    </submittedName>
</protein>
<evidence type="ECO:0000256" key="3">
    <source>
        <dbReference type="ARBA" id="ARBA00022679"/>
    </source>
</evidence>
<evidence type="ECO:0000313" key="5">
    <source>
        <dbReference type="EMBL" id="CAB4792625.1"/>
    </source>
</evidence>
<dbReference type="Pfam" id="PF00535">
    <property type="entry name" value="Glycos_transf_2"/>
    <property type="match status" value="1"/>
</dbReference>
<accession>A0A6J7ND60</accession>
<name>A0A6J7ND60_9ZZZZ</name>
<evidence type="ECO:0000313" key="6">
    <source>
        <dbReference type="EMBL" id="CAB4991251.1"/>
    </source>
</evidence>
<gene>
    <name evidence="5" type="ORF">UFOPK3001_00403</name>
    <name evidence="6" type="ORF">UFOPK3954_01175</name>
</gene>
<comment type="similarity">
    <text evidence="1">Belongs to the glycosyltransferase 2 family.</text>
</comment>
<dbReference type="InterPro" id="IPR001173">
    <property type="entry name" value="Glyco_trans_2-like"/>
</dbReference>
<organism evidence="6">
    <name type="scientific">freshwater metagenome</name>
    <dbReference type="NCBI Taxonomy" id="449393"/>
    <lineage>
        <taxon>unclassified sequences</taxon>
        <taxon>metagenomes</taxon>
        <taxon>ecological metagenomes</taxon>
    </lineage>
</organism>
<reference evidence="6" key="1">
    <citation type="submission" date="2020-05" db="EMBL/GenBank/DDBJ databases">
        <authorList>
            <person name="Chiriac C."/>
            <person name="Salcher M."/>
            <person name="Ghai R."/>
            <person name="Kavagutti S V."/>
        </authorList>
    </citation>
    <scope>NUCLEOTIDE SEQUENCE</scope>
</reference>
<dbReference type="CDD" id="cd00761">
    <property type="entry name" value="Glyco_tranf_GTA_type"/>
    <property type="match status" value="1"/>
</dbReference>
<dbReference type="PANTHER" id="PTHR43685">
    <property type="entry name" value="GLYCOSYLTRANSFERASE"/>
    <property type="match status" value="1"/>
</dbReference>
<dbReference type="AlphaFoldDB" id="A0A6J7ND60"/>